<evidence type="ECO:0000256" key="12">
    <source>
        <dbReference type="SAM" id="MobiDB-lite"/>
    </source>
</evidence>
<evidence type="ECO:0000256" key="1">
    <source>
        <dbReference type="ARBA" id="ARBA00000083"/>
    </source>
</evidence>
<dbReference type="PANTHER" id="PTHR43725">
    <property type="entry name" value="UDP-GLUCOSE 4-EPIMERASE"/>
    <property type="match status" value="1"/>
</dbReference>
<evidence type="ECO:0000256" key="10">
    <source>
        <dbReference type="ARBA" id="ARBA00031367"/>
    </source>
</evidence>
<dbReference type="GO" id="GO:0033499">
    <property type="term" value="P:galactose catabolic process via UDP-galactose, Leloir pathway"/>
    <property type="evidence" value="ECO:0007669"/>
    <property type="project" value="TreeGrafter"/>
</dbReference>
<dbReference type="EMBL" id="JACBZH010000001">
    <property type="protein sequence ID" value="NYH91656.1"/>
    <property type="molecule type" value="Genomic_DNA"/>
</dbReference>
<evidence type="ECO:0000256" key="2">
    <source>
        <dbReference type="ARBA" id="ARBA00001911"/>
    </source>
</evidence>
<dbReference type="InterPro" id="IPR036291">
    <property type="entry name" value="NAD(P)-bd_dom_sf"/>
</dbReference>
<evidence type="ECO:0000256" key="5">
    <source>
        <dbReference type="ARBA" id="ARBA00013189"/>
    </source>
</evidence>
<dbReference type="InterPro" id="IPR001509">
    <property type="entry name" value="Epimerase_deHydtase"/>
</dbReference>
<evidence type="ECO:0000256" key="8">
    <source>
        <dbReference type="ARBA" id="ARBA00023235"/>
    </source>
</evidence>
<sequence>MTWLVTGGAGFIGAHVVHALHAAGEQIVVLDDLSTGVPARIADLDDVPLVRGSVQATSLVAKLLREYEISGVVHVAAKKQPGESVDNPLLYYRENVGGLESLLRAMTDVGVDALVFSSSASTYGDQDTDVLTEDATCRPVSPYGETKLVGEWLIADVARSTGLRHVSLRYFNAAGAAAPELADTGAFNLIPMVFERLTAGLPPKIFGDDYQTPDGTTIRDYIHVGDIASAHVAAARHLTAGREAREVLNVGTGQGSSTREIVETILDVSGYTDLKPEVLARRPGDPAVSIAGADRIREVLGWSAEHDMRSTVTAAWEGWLFHHPEARRDDGTAPAGGASPGTRDE</sequence>
<dbReference type="Gene3D" id="3.40.50.720">
    <property type="entry name" value="NAD(P)-binding Rossmann-like Domain"/>
    <property type="match status" value="1"/>
</dbReference>
<evidence type="ECO:0000259" key="13">
    <source>
        <dbReference type="Pfam" id="PF01370"/>
    </source>
</evidence>
<evidence type="ECO:0000256" key="4">
    <source>
        <dbReference type="ARBA" id="ARBA00007637"/>
    </source>
</evidence>
<comment type="pathway">
    <text evidence="3">Carbohydrate metabolism; galactose metabolism.</text>
</comment>
<evidence type="ECO:0000313" key="14">
    <source>
        <dbReference type="EMBL" id="NYH91656.1"/>
    </source>
</evidence>
<dbReference type="Gene3D" id="3.90.25.10">
    <property type="entry name" value="UDP-galactose 4-epimerase, domain 1"/>
    <property type="match status" value="1"/>
</dbReference>
<dbReference type="UniPathway" id="UPA00214"/>
<reference evidence="14 15" key="1">
    <citation type="submission" date="2020-07" db="EMBL/GenBank/DDBJ databases">
        <title>Sequencing the genomes of 1000 actinobacteria strains.</title>
        <authorList>
            <person name="Klenk H.-P."/>
        </authorList>
    </citation>
    <scope>NUCLEOTIDE SEQUENCE [LARGE SCALE GENOMIC DNA]</scope>
    <source>
        <strain evidence="14 15">DSM 18448</strain>
    </source>
</reference>
<dbReference type="NCBIfam" id="TIGR01179">
    <property type="entry name" value="galE"/>
    <property type="match status" value="1"/>
</dbReference>
<organism evidence="14 15">
    <name type="scientific">Actinopolymorpha rutila</name>
    <dbReference type="NCBI Taxonomy" id="446787"/>
    <lineage>
        <taxon>Bacteria</taxon>
        <taxon>Bacillati</taxon>
        <taxon>Actinomycetota</taxon>
        <taxon>Actinomycetes</taxon>
        <taxon>Propionibacteriales</taxon>
        <taxon>Actinopolymorphaceae</taxon>
        <taxon>Actinopolymorpha</taxon>
    </lineage>
</organism>
<proteinExistence type="inferred from homology"/>
<keyword evidence="15" id="KW-1185">Reference proteome</keyword>
<evidence type="ECO:0000256" key="11">
    <source>
        <dbReference type="ARBA" id="ARBA00033067"/>
    </source>
</evidence>
<evidence type="ECO:0000256" key="9">
    <source>
        <dbReference type="ARBA" id="ARBA00023277"/>
    </source>
</evidence>
<gene>
    <name evidence="14" type="ORF">F4554_004294</name>
</gene>
<comment type="cofactor">
    <cofactor evidence="2">
        <name>NAD(+)</name>
        <dbReference type="ChEBI" id="CHEBI:57540"/>
    </cofactor>
</comment>
<comment type="catalytic activity">
    <reaction evidence="1">
        <text>UDP-alpha-D-glucose = UDP-alpha-D-galactose</text>
        <dbReference type="Rhea" id="RHEA:22168"/>
        <dbReference type="ChEBI" id="CHEBI:58885"/>
        <dbReference type="ChEBI" id="CHEBI:66914"/>
        <dbReference type="EC" id="5.1.3.2"/>
    </reaction>
</comment>
<comment type="similarity">
    <text evidence="4">Belongs to the NAD(P)-dependent epimerase/dehydratase family.</text>
</comment>
<dbReference type="InterPro" id="IPR005886">
    <property type="entry name" value="UDP_G4E"/>
</dbReference>
<feature type="domain" description="NAD-dependent epimerase/dehydratase" evidence="13">
    <location>
        <begin position="3"/>
        <end position="251"/>
    </location>
</feature>
<dbReference type="EC" id="5.1.3.2" evidence="5"/>
<keyword evidence="7" id="KW-0520">NAD</keyword>
<feature type="region of interest" description="Disordered" evidence="12">
    <location>
        <begin position="326"/>
        <end position="345"/>
    </location>
</feature>
<evidence type="ECO:0000256" key="7">
    <source>
        <dbReference type="ARBA" id="ARBA00023027"/>
    </source>
</evidence>
<protein>
    <recommendedName>
        <fullName evidence="6">UDP-glucose 4-epimerase</fullName>
        <ecNumber evidence="5">5.1.3.2</ecNumber>
    </recommendedName>
    <alternativeName>
        <fullName evidence="11">Galactowaldenase</fullName>
    </alternativeName>
    <alternativeName>
        <fullName evidence="10">UDP-galactose 4-epimerase</fullName>
    </alternativeName>
</protein>
<dbReference type="SUPFAM" id="SSF51735">
    <property type="entry name" value="NAD(P)-binding Rossmann-fold domains"/>
    <property type="match status" value="1"/>
</dbReference>
<evidence type="ECO:0000256" key="3">
    <source>
        <dbReference type="ARBA" id="ARBA00004947"/>
    </source>
</evidence>
<keyword evidence="9" id="KW-0119">Carbohydrate metabolism</keyword>
<dbReference type="AlphaFoldDB" id="A0A852ZSQ3"/>
<dbReference type="PANTHER" id="PTHR43725:SF53">
    <property type="entry name" value="UDP-ARABINOSE 4-EPIMERASE 1"/>
    <property type="match status" value="1"/>
</dbReference>
<dbReference type="Proteomes" id="UP000579605">
    <property type="component" value="Unassembled WGS sequence"/>
</dbReference>
<comment type="caution">
    <text evidence="14">The sequence shown here is derived from an EMBL/GenBank/DDBJ whole genome shotgun (WGS) entry which is preliminary data.</text>
</comment>
<evidence type="ECO:0000313" key="15">
    <source>
        <dbReference type="Proteomes" id="UP000579605"/>
    </source>
</evidence>
<dbReference type="RefSeq" id="WP_179789202.1">
    <property type="nucleotide sequence ID" value="NZ_BAAARR010000001.1"/>
</dbReference>
<keyword evidence="8 14" id="KW-0413">Isomerase</keyword>
<feature type="compositionally biased region" description="Low complexity" evidence="12">
    <location>
        <begin position="332"/>
        <end position="345"/>
    </location>
</feature>
<dbReference type="GO" id="GO:0003978">
    <property type="term" value="F:UDP-glucose 4-epimerase activity"/>
    <property type="evidence" value="ECO:0007669"/>
    <property type="project" value="UniProtKB-EC"/>
</dbReference>
<dbReference type="Pfam" id="PF01370">
    <property type="entry name" value="Epimerase"/>
    <property type="match status" value="1"/>
</dbReference>
<name>A0A852ZSQ3_9ACTN</name>
<evidence type="ECO:0000256" key="6">
    <source>
        <dbReference type="ARBA" id="ARBA00018569"/>
    </source>
</evidence>
<accession>A0A852ZSQ3</accession>